<sequence>GAKYKPVAQKVRPVDAELPEEMQLSRSHMPKAKSPGTVLDSKKLDQMHIGDGALTQAEVHMFRTMLPDVQAAFAFNNSEMGLLVDDVEPPVRIPTVEHKPWQYRAYPVAKGLYERVVELLQTKLDAGVLEPAIGAYANRWFVIAKKDKSKLR</sequence>
<evidence type="ECO:0000313" key="2">
    <source>
        <dbReference type="EMBL" id="ORX69222.1"/>
    </source>
</evidence>
<feature type="region of interest" description="Disordered" evidence="1">
    <location>
        <begin position="1"/>
        <end position="38"/>
    </location>
</feature>
<dbReference type="EMBL" id="MCFD01000008">
    <property type="protein sequence ID" value="ORX69222.1"/>
    <property type="molecule type" value="Genomic_DNA"/>
</dbReference>
<dbReference type="InterPro" id="IPR043502">
    <property type="entry name" value="DNA/RNA_pol_sf"/>
</dbReference>
<protein>
    <recommendedName>
        <fullName evidence="4">DNA/RNA polymerase</fullName>
    </recommendedName>
</protein>
<evidence type="ECO:0000256" key="1">
    <source>
        <dbReference type="SAM" id="MobiDB-lite"/>
    </source>
</evidence>
<dbReference type="OrthoDB" id="5599163at2759"/>
<dbReference type="STRING" id="61395.A0A1Y1W716"/>
<evidence type="ECO:0000313" key="3">
    <source>
        <dbReference type="Proteomes" id="UP000193922"/>
    </source>
</evidence>
<keyword evidence="3" id="KW-1185">Reference proteome</keyword>
<evidence type="ECO:0008006" key="4">
    <source>
        <dbReference type="Google" id="ProtNLM"/>
    </source>
</evidence>
<dbReference type="AlphaFoldDB" id="A0A1Y1W716"/>
<name>A0A1Y1W716_9FUNG</name>
<gene>
    <name evidence="2" type="ORF">DL89DRAFT_215830</name>
</gene>
<dbReference type="Proteomes" id="UP000193922">
    <property type="component" value="Unassembled WGS sequence"/>
</dbReference>
<accession>A0A1Y1W716</accession>
<dbReference type="GeneID" id="63800944"/>
<proteinExistence type="predicted"/>
<feature type="non-terminal residue" evidence="2">
    <location>
        <position position="152"/>
    </location>
</feature>
<feature type="non-terminal residue" evidence="2">
    <location>
        <position position="1"/>
    </location>
</feature>
<dbReference type="SUPFAM" id="SSF56672">
    <property type="entry name" value="DNA/RNA polymerases"/>
    <property type="match status" value="1"/>
</dbReference>
<organism evidence="2 3">
    <name type="scientific">Linderina pennispora</name>
    <dbReference type="NCBI Taxonomy" id="61395"/>
    <lineage>
        <taxon>Eukaryota</taxon>
        <taxon>Fungi</taxon>
        <taxon>Fungi incertae sedis</taxon>
        <taxon>Zoopagomycota</taxon>
        <taxon>Kickxellomycotina</taxon>
        <taxon>Kickxellomycetes</taxon>
        <taxon>Kickxellales</taxon>
        <taxon>Kickxellaceae</taxon>
        <taxon>Linderina</taxon>
    </lineage>
</organism>
<reference evidence="2 3" key="1">
    <citation type="submission" date="2016-07" db="EMBL/GenBank/DDBJ databases">
        <title>Pervasive Adenine N6-methylation of Active Genes in Fungi.</title>
        <authorList>
            <consortium name="DOE Joint Genome Institute"/>
            <person name="Mondo S.J."/>
            <person name="Dannebaum R.O."/>
            <person name="Kuo R.C."/>
            <person name="Labutti K."/>
            <person name="Haridas S."/>
            <person name="Kuo A."/>
            <person name="Salamov A."/>
            <person name="Ahrendt S.R."/>
            <person name="Lipzen A."/>
            <person name="Sullivan W."/>
            <person name="Andreopoulos W.B."/>
            <person name="Clum A."/>
            <person name="Lindquist E."/>
            <person name="Daum C."/>
            <person name="Ramamoorthy G.K."/>
            <person name="Gryganskyi A."/>
            <person name="Culley D."/>
            <person name="Magnuson J.K."/>
            <person name="James T.Y."/>
            <person name="O'Malley M.A."/>
            <person name="Stajich J.E."/>
            <person name="Spatafora J.W."/>
            <person name="Visel A."/>
            <person name="Grigoriev I.V."/>
        </authorList>
    </citation>
    <scope>NUCLEOTIDE SEQUENCE [LARGE SCALE GENOMIC DNA]</scope>
    <source>
        <strain evidence="2 3">ATCC 12442</strain>
    </source>
</reference>
<comment type="caution">
    <text evidence="2">The sequence shown here is derived from an EMBL/GenBank/DDBJ whole genome shotgun (WGS) entry which is preliminary data.</text>
</comment>
<dbReference type="RefSeq" id="XP_040742954.1">
    <property type="nucleotide sequence ID" value="XM_040884296.1"/>
</dbReference>